<dbReference type="Proteomes" id="UP000886687">
    <property type="component" value="Unassembled WGS sequence"/>
</dbReference>
<dbReference type="InterPro" id="IPR021364">
    <property type="entry name" value="DUF2857"/>
</dbReference>
<gene>
    <name evidence="1" type="ORF">JAZ04_01705</name>
</gene>
<comment type="caution">
    <text evidence="1">The sequence shown here is derived from an EMBL/GenBank/DDBJ whole genome shotgun (WGS) entry which is preliminary data.</text>
</comment>
<accession>A0A9E4K229</accession>
<reference evidence="1" key="1">
    <citation type="journal article" date="2021" name="Proc. Natl. Acad. Sci. U.S.A.">
        <title>Global biogeography of chemosynthetic symbionts reveals both localized and globally distributed symbiont groups. .</title>
        <authorList>
            <person name="Osvatic J.T."/>
            <person name="Wilkins L.G.E."/>
            <person name="Leibrecht L."/>
            <person name="Leray M."/>
            <person name="Zauner S."/>
            <person name="Polzin J."/>
            <person name="Camacho Y."/>
            <person name="Gros O."/>
            <person name="van Gils J.A."/>
            <person name="Eisen J.A."/>
            <person name="Petersen J.M."/>
            <person name="Yuen B."/>
        </authorList>
    </citation>
    <scope>NUCLEOTIDE SEQUENCE</scope>
    <source>
        <strain evidence="1">MAGL173</strain>
    </source>
</reference>
<protein>
    <submittedName>
        <fullName evidence="1">DUF2857 domain-containing protein</fullName>
    </submittedName>
</protein>
<dbReference type="AlphaFoldDB" id="A0A9E4K229"/>
<name>A0A9E4K229_9GAMM</name>
<evidence type="ECO:0000313" key="1">
    <source>
        <dbReference type="EMBL" id="MCG7937558.1"/>
    </source>
</evidence>
<sequence length="192" mass="22193">MESNNTIDDISLSRAAFEMLFRYHSRGEAESLERLGIDLDLLIRVRGLSSESFHRLLTRMGNFVKFRLDNQVLDMHLQIEEKHMEAQAQARQLIIRGAPFPMIRELYGWTREAFHFERRLAGLTNLQSRGRPPLPADDIGDRIAQAWYEVIGSDRSTPQSAQDWLALATVSGTTLSEIWFWYCNELKEITHG</sequence>
<dbReference type="Pfam" id="PF11198">
    <property type="entry name" value="DUF2857"/>
    <property type="match status" value="1"/>
</dbReference>
<organism evidence="1 2">
    <name type="scientific">Candidatus Thiodiazotropha lotti</name>
    <dbReference type="NCBI Taxonomy" id="2792787"/>
    <lineage>
        <taxon>Bacteria</taxon>
        <taxon>Pseudomonadati</taxon>
        <taxon>Pseudomonadota</taxon>
        <taxon>Gammaproteobacteria</taxon>
        <taxon>Chromatiales</taxon>
        <taxon>Sedimenticolaceae</taxon>
        <taxon>Candidatus Thiodiazotropha</taxon>
    </lineage>
</organism>
<evidence type="ECO:0000313" key="2">
    <source>
        <dbReference type="Proteomes" id="UP000886687"/>
    </source>
</evidence>
<proteinExistence type="predicted"/>
<dbReference type="EMBL" id="JAEPDI010000001">
    <property type="protein sequence ID" value="MCG7937558.1"/>
    <property type="molecule type" value="Genomic_DNA"/>
</dbReference>